<dbReference type="EMBL" id="MH382833">
    <property type="protein sequence ID" value="AWW22425.1"/>
    <property type="molecule type" value="Genomic_DNA"/>
</dbReference>
<keyword evidence="1" id="KW-0472">Membrane</keyword>
<gene>
    <name evidence="3" type="ORF">AFZ32_12745</name>
    <name evidence="2" type="ORF">pLIS100250</name>
</gene>
<feature type="transmembrane region" description="Helical" evidence="1">
    <location>
        <begin position="7"/>
        <end position="26"/>
    </location>
</feature>
<reference evidence="2" key="2">
    <citation type="submission" date="2018-05" db="EMBL/GenBank/DDBJ databases">
        <title>Prevalence of plasmid-borne benzalkonium chloride resistance cassette bcrABC and cadmium resistance cadA genes in nonpathogenic Listeria spp. isolated from food-processing environments.</title>
        <authorList>
            <person name="Korsak D."/>
            <person name="Chmielowska C."/>
            <person name="Szuplewska M."/>
            <person name="Bartosik D."/>
        </authorList>
    </citation>
    <scope>NUCLEOTIDE SEQUENCE</scope>
    <source>
        <strain evidence="2">40/07</strain>
        <plasmid evidence="2">pLIS1</plasmid>
    </source>
</reference>
<keyword evidence="4" id="KW-1185">Reference proteome</keyword>
<evidence type="ECO:0000313" key="2">
    <source>
        <dbReference type="EMBL" id="AWW22425.1"/>
    </source>
</evidence>
<keyword evidence="1" id="KW-0812">Transmembrane</keyword>
<dbReference type="EMBL" id="NYPG01000009">
    <property type="protein sequence ID" value="PDK40322.1"/>
    <property type="molecule type" value="Genomic_DNA"/>
</dbReference>
<keyword evidence="1" id="KW-1133">Transmembrane helix</keyword>
<evidence type="ECO:0000313" key="3">
    <source>
        <dbReference type="EMBL" id="PDK40322.1"/>
    </source>
</evidence>
<dbReference type="AlphaFoldDB" id="A0A2Z4HVN2"/>
<protein>
    <submittedName>
        <fullName evidence="2">Uncharacterized protein</fullName>
    </submittedName>
</protein>
<dbReference type="RefSeq" id="WP_003725233.1">
    <property type="nucleotide sequence ID" value="NZ_JAERVU010000008.1"/>
</dbReference>
<accession>A0A2Z4HVN2</accession>
<dbReference type="Proteomes" id="UP000219632">
    <property type="component" value="Unassembled WGS sequence"/>
</dbReference>
<evidence type="ECO:0000256" key="1">
    <source>
        <dbReference type="SAM" id="Phobius"/>
    </source>
</evidence>
<proteinExistence type="predicted"/>
<reference evidence="3 4" key="1">
    <citation type="submission" date="2017-09" db="EMBL/GenBank/DDBJ databases">
        <title>Draft Genomes of 144 Listeria Monocytogenes isolates from foods.</title>
        <authorList>
            <person name="Wu C.H."/>
            <person name="Ng J."/>
            <person name="Kiang D."/>
            <person name="Chen C.-Y."/>
            <person name="Frink S."/>
            <person name="Lafrades M."/>
            <person name="Morales C."/>
            <person name="Park P."/>
            <person name="Zwick M."/>
        </authorList>
    </citation>
    <scope>NUCLEOTIDE SEQUENCE [LARGE SCALE GENOMIC DNA]</scope>
    <source>
        <strain evidence="3 4">CDPHFDLB-F14M01633.75-2</strain>
    </source>
</reference>
<organism evidence="2">
    <name type="scientific">Listeria welshimeri</name>
    <dbReference type="NCBI Taxonomy" id="1643"/>
    <lineage>
        <taxon>Bacteria</taxon>
        <taxon>Bacillati</taxon>
        <taxon>Bacillota</taxon>
        <taxon>Bacilli</taxon>
        <taxon>Bacillales</taxon>
        <taxon>Listeriaceae</taxon>
        <taxon>Listeria</taxon>
    </lineage>
</organism>
<name>A0A2Z4HVN2_LISWE</name>
<sequence length="132" mass="14949">MKGYISICIILFVSAFLLLGIFHYAIEDYKHKSVVLTATESARAASIENVDKSLRVSNGEVILSTDNFEKDFKRLFAKNTNIVLKDPSYTFDYLKEKDSDSLKAVRVKIKNDGVSYQATLVSDIETNKEEKK</sequence>
<geneLocation type="plasmid" evidence="2">
    <name>pLIS1</name>
</geneLocation>
<keyword evidence="2" id="KW-0614">Plasmid</keyword>
<evidence type="ECO:0000313" key="4">
    <source>
        <dbReference type="Proteomes" id="UP000219632"/>
    </source>
</evidence>